<feature type="domain" description="Outer membrane protein beta-barrel" evidence="2">
    <location>
        <begin position="20"/>
        <end position="189"/>
    </location>
</feature>
<feature type="chain" id="PRO_5046669783" evidence="1">
    <location>
        <begin position="20"/>
        <end position="211"/>
    </location>
</feature>
<accession>A0ABU8I8I5</accession>
<proteinExistence type="predicted"/>
<keyword evidence="1" id="KW-0732">Signal</keyword>
<evidence type="ECO:0000313" key="4">
    <source>
        <dbReference type="Proteomes" id="UP001363035"/>
    </source>
</evidence>
<sequence>MRKLFLITLVSCISTAAMAQVSYGLKGGVNLGKFSEAFSDELKDYEKMNPSFYVTGFADIPVAPQFSIQPGLSLQGKGAKYEGEVNGTSGKITVNIMSLEIPVNAVYYIPAGTGNVFLGAGPYVGYALSGTYKSVVSGNDDASVEEDIDFSGDDKEANAFEAGLNFMGGYKLSNGFLINAGYGLGLTKIAADDDAPNYKNRVLSFGIGFQF</sequence>
<dbReference type="RefSeq" id="WP_099367983.1">
    <property type="nucleotide sequence ID" value="NZ_JAYLLN010000034.1"/>
</dbReference>
<organism evidence="3 4">
    <name type="scientific">Sphingobacterium tenebrionis</name>
    <dbReference type="NCBI Taxonomy" id="3111775"/>
    <lineage>
        <taxon>Bacteria</taxon>
        <taxon>Pseudomonadati</taxon>
        <taxon>Bacteroidota</taxon>
        <taxon>Sphingobacteriia</taxon>
        <taxon>Sphingobacteriales</taxon>
        <taxon>Sphingobacteriaceae</taxon>
        <taxon>Sphingobacterium</taxon>
    </lineage>
</organism>
<evidence type="ECO:0000313" key="3">
    <source>
        <dbReference type="EMBL" id="MEI5985791.1"/>
    </source>
</evidence>
<feature type="signal peptide" evidence="1">
    <location>
        <begin position="1"/>
        <end position="19"/>
    </location>
</feature>
<dbReference type="EMBL" id="JAYLLN010000034">
    <property type="protein sequence ID" value="MEI5985791.1"/>
    <property type="molecule type" value="Genomic_DNA"/>
</dbReference>
<dbReference type="InterPro" id="IPR025665">
    <property type="entry name" value="Beta-barrel_OMP_2"/>
</dbReference>
<protein>
    <submittedName>
        <fullName evidence="3">Porin family protein</fullName>
    </submittedName>
</protein>
<reference evidence="3 4" key="1">
    <citation type="submission" date="2024-01" db="EMBL/GenBank/DDBJ databases">
        <title>Sphingobacterium tenebrionis sp. nov., a novel endophyte isolated from tenebrio molitor intestines.</title>
        <authorList>
            <person name="Zhang C."/>
        </authorList>
    </citation>
    <scope>NUCLEOTIDE SEQUENCE [LARGE SCALE GENOMIC DNA]</scope>
    <source>
        <strain evidence="3 4">PU5-4</strain>
    </source>
</reference>
<gene>
    <name evidence="3" type="ORF">VJ786_12860</name>
</gene>
<evidence type="ECO:0000256" key="1">
    <source>
        <dbReference type="SAM" id="SignalP"/>
    </source>
</evidence>
<dbReference type="Proteomes" id="UP001363035">
    <property type="component" value="Unassembled WGS sequence"/>
</dbReference>
<evidence type="ECO:0000259" key="2">
    <source>
        <dbReference type="Pfam" id="PF13568"/>
    </source>
</evidence>
<name>A0ABU8I8I5_9SPHI</name>
<dbReference type="Pfam" id="PF13568">
    <property type="entry name" value="OMP_b-brl_2"/>
    <property type="match status" value="1"/>
</dbReference>
<comment type="caution">
    <text evidence="3">The sequence shown here is derived from an EMBL/GenBank/DDBJ whole genome shotgun (WGS) entry which is preliminary data.</text>
</comment>
<keyword evidence="4" id="KW-1185">Reference proteome</keyword>